<feature type="compositionally biased region" description="Basic and acidic residues" evidence="2">
    <location>
        <begin position="797"/>
        <end position="813"/>
    </location>
</feature>
<reference evidence="4" key="1">
    <citation type="submission" date="2013-10" db="EMBL/GenBank/DDBJ databases">
        <title>Genomic analysis of the causative agents of coccidiosis in chickens.</title>
        <authorList>
            <person name="Reid A.J."/>
            <person name="Blake D."/>
            <person name="Billington K."/>
            <person name="Browne H."/>
            <person name="Dunn M."/>
            <person name="Hung S."/>
            <person name="Kawahara F."/>
            <person name="Miranda-Saavedra D."/>
            <person name="Mourier T."/>
            <person name="Nagra H."/>
            <person name="Otto T.D."/>
            <person name="Rawlings N."/>
            <person name="Sanchez A."/>
            <person name="Sanders M."/>
            <person name="Subramaniam C."/>
            <person name="Tay Y."/>
            <person name="Dear P."/>
            <person name="Doerig C."/>
            <person name="Gruber A."/>
            <person name="Parkinson J."/>
            <person name="Shirley M."/>
            <person name="Wan K.L."/>
            <person name="Berriman M."/>
            <person name="Tomley F."/>
            <person name="Pain A."/>
        </authorList>
    </citation>
    <scope>NUCLEOTIDE SEQUENCE</scope>
    <source>
        <strain evidence="4">Houghton</strain>
    </source>
</reference>
<dbReference type="EMBL" id="HG670573">
    <property type="protein sequence ID" value="CDI77177.1"/>
    <property type="molecule type" value="Genomic_DNA"/>
</dbReference>
<name>U6GCC3_EIMAC</name>
<evidence type="ECO:0000256" key="1">
    <source>
        <dbReference type="PROSITE-ProRule" id="PRU00723"/>
    </source>
</evidence>
<dbReference type="Proteomes" id="UP000018050">
    <property type="component" value="Unassembled WGS sequence"/>
</dbReference>
<organism evidence="4 5">
    <name type="scientific">Eimeria acervulina</name>
    <name type="common">Coccidian parasite</name>
    <dbReference type="NCBI Taxonomy" id="5801"/>
    <lineage>
        <taxon>Eukaryota</taxon>
        <taxon>Sar</taxon>
        <taxon>Alveolata</taxon>
        <taxon>Apicomplexa</taxon>
        <taxon>Conoidasida</taxon>
        <taxon>Coccidia</taxon>
        <taxon>Eucoccidiorida</taxon>
        <taxon>Eimeriorina</taxon>
        <taxon>Eimeriidae</taxon>
        <taxon>Eimeria</taxon>
    </lineage>
</organism>
<feature type="domain" description="C3H1-type" evidence="3">
    <location>
        <begin position="429"/>
        <end position="451"/>
    </location>
</feature>
<dbReference type="PROSITE" id="PS50103">
    <property type="entry name" value="ZF_C3H1"/>
    <property type="match status" value="1"/>
</dbReference>
<keyword evidence="5" id="KW-1185">Reference proteome</keyword>
<dbReference type="OMA" id="CKMYLLV"/>
<dbReference type="OrthoDB" id="348177at2759"/>
<dbReference type="RefSeq" id="XP_013252427.1">
    <property type="nucleotide sequence ID" value="XM_013396973.1"/>
</dbReference>
<feature type="compositionally biased region" description="Low complexity" evidence="2">
    <location>
        <begin position="733"/>
        <end position="796"/>
    </location>
</feature>
<dbReference type="GO" id="GO:0008270">
    <property type="term" value="F:zinc ion binding"/>
    <property type="evidence" value="ECO:0007669"/>
    <property type="project" value="UniProtKB-KW"/>
</dbReference>
<feature type="region of interest" description="Disordered" evidence="2">
    <location>
        <begin position="114"/>
        <end position="133"/>
    </location>
</feature>
<evidence type="ECO:0000313" key="5">
    <source>
        <dbReference type="Proteomes" id="UP000018050"/>
    </source>
</evidence>
<sequence>MNKLHHVWAAEDAAVGVEIMPAAPAATAAATAVGTEATAGGVVRAAATITTENSISANPRNEVSVLAGCLWHPAAAATAAAVDLQPSLLLSCLEAPEKVSIHFKDTVHPVLLPQQQHHKQQQQQQQQQEQQQQQQQRQLQQEWEFRGYPMQHLLLRVRGIVTRQQSLGRRLCFFDIMPQQAIAAAAEAAAATRGTATTRTASREAAAASSGGDASAKQNAIATTAAATGAATTTGVAAGSPTTAAATPTETPTTPPSPTAAAETAAAETSIALCCSVSSPDVGGLDVHRSILRRLRSGDSVEAVGVLERKGELQQLQQLASKFRERLTPFAAETALQEAMRMVGFKVLALRASRPAAAEKAAAAAEAAAAAATAALEKAQRIPLLHGRPRAALSSLQPPADAAAEQGNSSTAAPEAAAAAAAAVELSRVCKMYLLVGSCARASCPLLHVRDGRLRRQFDLLKAQRQVRRVQQQLLQVHSQQQQLLLHELLPLQPPPGLLRGTFSALTLQEQQQQQQQQQRVYPRSLRGAVFGEWLVKTYGVERLRQGSGVVEVGGGRGELAFELAVKYQIPTTIIDPRCTYTTKSEEAQPLHARIQWEPQQRQRHSGTAAASAAADAGYASEETVTAVPSPRPAMSSAMKSCSRSSFECPLRLNRRQAAWLLQHKGLRGKEAEAFFRGSVETIPALFNADLLRDSLYVQTKLLTASALVGLHPDEAAGDIVDVGLAVHQCRRNNSSNNSNSSDNHSNNNSNNSSGCGDSNTNDGSYTDTNDNRNNNGTSSGSSISTNDSSNSSSNNRDIRSAGEPNKAYEQRGKQSQQQQAAASAAELPDLALAVVPCCVFSEMFPHRRVPHAAAEAAAIFPSAAAAAAAAVAAPEVPTPPSPSSAAAAAAVAASANPPAAALLKVTAAACGPSLHQQLLQQQMTSDAVSVSPPGGTPGCVRLKEAYGNVSPVALQSAEGPTGGPTGAPAGAPLFTVDAKGDGTTTVRTYEELLLWLHLRDPQRRLQQQTLPMVGKNQVIFLPP</sequence>
<dbReference type="InterPro" id="IPR000571">
    <property type="entry name" value="Znf_CCCH"/>
</dbReference>
<dbReference type="GeneID" id="25270307"/>
<keyword evidence="1" id="KW-0479">Metal-binding</keyword>
<evidence type="ECO:0000259" key="3">
    <source>
        <dbReference type="PROSITE" id="PS50103"/>
    </source>
</evidence>
<dbReference type="PANTHER" id="PTHR36971">
    <property type="entry name" value="UNNAMED PRODUCT"/>
    <property type="match status" value="1"/>
</dbReference>
<feature type="region of interest" description="Disordered" evidence="2">
    <location>
        <begin position="195"/>
        <end position="216"/>
    </location>
</feature>
<feature type="zinc finger region" description="C3H1-type" evidence="1">
    <location>
        <begin position="429"/>
        <end position="451"/>
    </location>
</feature>
<accession>U6GCC3</accession>
<evidence type="ECO:0000256" key="2">
    <source>
        <dbReference type="SAM" id="MobiDB-lite"/>
    </source>
</evidence>
<keyword evidence="1" id="KW-0862">Zinc</keyword>
<feature type="compositionally biased region" description="Low complexity" evidence="2">
    <location>
        <begin position="121"/>
        <end position="133"/>
    </location>
</feature>
<keyword evidence="1" id="KW-0863">Zinc-finger</keyword>
<dbReference type="PANTHER" id="PTHR36971:SF1">
    <property type="entry name" value="METHYLTRANSFERASE DOMAIN-CONTAINING PROTEIN"/>
    <property type="match status" value="1"/>
</dbReference>
<dbReference type="VEuPathDB" id="ToxoDB:EAH_00022370"/>
<reference evidence="4" key="2">
    <citation type="submission" date="2013-10" db="EMBL/GenBank/DDBJ databases">
        <authorList>
            <person name="Aslett M."/>
        </authorList>
    </citation>
    <scope>NUCLEOTIDE SEQUENCE</scope>
    <source>
        <strain evidence="4">Houghton</strain>
    </source>
</reference>
<gene>
    <name evidence="4" type="ORF">EAH_00022370</name>
</gene>
<feature type="region of interest" description="Disordered" evidence="2">
    <location>
        <begin position="732"/>
        <end position="822"/>
    </location>
</feature>
<feature type="region of interest" description="Disordered" evidence="2">
    <location>
        <begin position="233"/>
        <end position="263"/>
    </location>
</feature>
<feature type="compositionally biased region" description="Low complexity" evidence="2">
    <location>
        <begin position="233"/>
        <end position="252"/>
    </location>
</feature>
<dbReference type="AlphaFoldDB" id="U6GCC3"/>
<protein>
    <recommendedName>
        <fullName evidence="3">C3H1-type domain-containing protein</fullName>
    </recommendedName>
</protein>
<evidence type="ECO:0000313" key="4">
    <source>
        <dbReference type="EMBL" id="CDI77177.1"/>
    </source>
</evidence>
<proteinExistence type="predicted"/>